<accession>L8JYT2</accession>
<reference evidence="1 2" key="1">
    <citation type="submission" date="2012-12" db="EMBL/GenBank/DDBJ databases">
        <title>Genome assembly of Fulvivirga imtechensis AK7.</title>
        <authorList>
            <person name="Nupur N."/>
            <person name="Khatri I."/>
            <person name="Kumar R."/>
            <person name="Subramanian S."/>
            <person name="Pinnaka A."/>
        </authorList>
    </citation>
    <scope>NUCLEOTIDE SEQUENCE [LARGE SCALE GENOMIC DNA]</scope>
    <source>
        <strain evidence="1 2">AK7</strain>
    </source>
</reference>
<comment type="caution">
    <text evidence="1">The sequence shown here is derived from an EMBL/GenBank/DDBJ whole genome shotgun (WGS) entry which is preliminary data.</text>
</comment>
<keyword evidence="2" id="KW-1185">Reference proteome</keyword>
<dbReference type="STRING" id="1237149.C900_01649"/>
<name>L8JYT2_9BACT</name>
<dbReference type="AlphaFoldDB" id="L8JYT2"/>
<sequence>MASWRNSKELFQNDFQLLKNIPETIFPFLKINFTFAIPKMRELFECPMV</sequence>
<protein>
    <submittedName>
        <fullName evidence="1">Uncharacterized protein</fullName>
    </submittedName>
</protein>
<gene>
    <name evidence="1" type="ORF">C900_01649</name>
</gene>
<evidence type="ECO:0000313" key="2">
    <source>
        <dbReference type="Proteomes" id="UP000011135"/>
    </source>
</evidence>
<proteinExistence type="predicted"/>
<evidence type="ECO:0000313" key="1">
    <source>
        <dbReference type="EMBL" id="ELR72367.1"/>
    </source>
</evidence>
<organism evidence="1 2">
    <name type="scientific">Fulvivirga imtechensis AK7</name>
    <dbReference type="NCBI Taxonomy" id="1237149"/>
    <lineage>
        <taxon>Bacteria</taxon>
        <taxon>Pseudomonadati</taxon>
        <taxon>Bacteroidota</taxon>
        <taxon>Cytophagia</taxon>
        <taxon>Cytophagales</taxon>
        <taxon>Fulvivirgaceae</taxon>
        <taxon>Fulvivirga</taxon>
    </lineage>
</organism>
<dbReference type="Proteomes" id="UP000011135">
    <property type="component" value="Unassembled WGS sequence"/>
</dbReference>
<dbReference type="EMBL" id="AMZN01000024">
    <property type="protein sequence ID" value="ELR72367.1"/>
    <property type="molecule type" value="Genomic_DNA"/>
</dbReference>